<evidence type="ECO:0000313" key="3">
    <source>
        <dbReference type="EMBL" id="BES95438.1"/>
    </source>
</evidence>
<keyword evidence="4" id="KW-1185">Reference proteome</keyword>
<dbReference type="Proteomes" id="UP001307889">
    <property type="component" value="Chromosome 6"/>
</dbReference>
<feature type="signal peptide" evidence="1">
    <location>
        <begin position="1"/>
        <end position="23"/>
    </location>
</feature>
<gene>
    <name evidence="3" type="ORF">NTJ_08247</name>
</gene>
<organism evidence="3 4">
    <name type="scientific">Nesidiocoris tenuis</name>
    <dbReference type="NCBI Taxonomy" id="355587"/>
    <lineage>
        <taxon>Eukaryota</taxon>
        <taxon>Metazoa</taxon>
        <taxon>Ecdysozoa</taxon>
        <taxon>Arthropoda</taxon>
        <taxon>Hexapoda</taxon>
        <taxon>Insecta</taxon>
        <taxon>Pterygota</taxon>
        <taxon>Neoptera</taxon>
        <taxon>Paraneoptera</taxon>
        <taxon>Hemiptera</taxon>
        <taxon>Heteroptera</taxon>
        <taxon>Panheteroptera</taxon>
        <taxon>Cimicomorpha</taxon>
        <taxon>Miridae</taxon>
        <taxon>Dicyphina</taxon>
        <taxon>Nesidiocoris</taxon>
    </lineage>
</organism>
<dbReference type="EMBL" id="AP028914">
    <property type="protein sequence ID" value="BES95438.1"/>
    <property type="molecule type" value="Genomic_DNA"/>
</dbReference>
<keyword evidence="1" id="KW-0732">Signal</keyword>
<name>A0ABN7AU08_9HEMI</name>
<evidence type="ECO:0000259" key="2">
    <source>
        <dbReference type="PROSITE" id="PS51788"/>
    </source>
</evidence>
<proteinExistence type="predicted"/>
<reference evidence="3 4" key="1">
    <citation type="submission" date="2023-09" db="EMBL/GenBank/DDBJ databases">
        <title>Nesidiocoris tenuis whole genome shotgun sequence.</title>
        <authorList>
            <person name="Shibata T."/>
            <person name="Shimoda M."/>
            <person name="Kobayashi T."/>
            <person name="Uehara T."/>
        </authorList>
    </citation>
    <scope>NUCLEOTIDE SEQUENCE [LARGE SCALE GENOMIC DNA]</scope>
    <source>
        <strain evidence="3 4">Japan</strain>
    </source>
</reference>
<dbReference type="Gene3D" id="2.170.150.20">
    <property type="entry name" value="Peptide methionine sulfoxide reductase"/>
    <property type="match status" value="1"/>
</dbReference>
<dbReference type="PROSITE" id="PS51788">
    <property type="entry name" value="CULT"/>
    <property type="match status" value="1"/>
</dbReference>
<protein>
    <recommendedName>
        <fullName evidence="2">CULT domain-containing protein</fullName>
    </recommendedName>
</protein>
<feature type="domain" description="CULT" evidence="2">
    <location>
        <begin position="35"/>
        <end position="163"/>
    </location>
</feature>
<accession>A0ABN7AU08</accession>
<evidence type="ECO:0000256" key="1">
    <source>
        <dbReference type="SAM" id="SignalP"/>
    </source>
</evidence>
<evidence type="ECO:0000313" key="4">
    <source>
        <dbReference type="Proteomes" id="UP001307889"/>
    </source>
</evidence>
<feature type="chain" id="PRO_5046609771" description="CULT domain-containing protein" evidence="1">
    <location>
        <begin position="24"/>
        <end position="165"/>
    </location>
</feature>
<dbReference type="InterPro" id="IPR034750">
    <property type="entry name" value="CULT"/>
</dbReference>
<sequence>MYGEALFCVLLVVFSADSIDVSSTPPVKTPLPRSSDFLLCRHCGFNIASASTITNIKSPAALAEVNQTLFGLDGVLVQRLENPIGIGFDVVTGKGGTCIGSAQTWQSEHTWFPGHAWKACTCSRCSQLIGWVFEPLQTANSLRSYASTNGFYAFILDHVNSEKCT</sequence>
<dbReference type="CDD" id="cd15777">
    <property type="entry name" value="CRBN_C_like"/>
    <property type="match status" value="1"/>
</dbReference>